<dbReference type="EMBL" id="BK015314">
    <property type="protein sequence ID" value="DAE00894.1"/>
    <property type="molecule type" value="Genomic_DNA"/>
</dbReference>
<protein>
    <submittedName>
        <fullName evidence="1">Uncharacterized protein</fullName>
    </submittedName>
</protein>
<name>A0A8S5P1B9_9CAUD</name>
<organism evidence="1">
    <name type="scientific">Myoviridae sp. ctoIO8</name>
    <dbReference type="NCBI Taxonomy" id="2825173"/>
    <lineage>
        <taxon>Viruses</taxon>
        <taxon>Duplodnaviria</taxon>
        <taxon>Heunggongvirae</taxon>
        <taxon>Uroviricota</taxon>
        <taxon>Caudoviricetes</taxon>
    </lineage>
</organism>
<sequence length="58" mass="6982">MQFSNSYSYLNPFSHYQWDLRFNYTLDISHCQWYITKYRAIVFTFPTVDGIIFSKAVG</sequence>
<proteinExistence type="predicted"/>
<reference evidence="1" key="1">
    <citation type="journal article" date="2021" name="Proc. Natl. Acad. Sci. U.S.A.">
        <title>A Catalog of Tens of Thousands of Viruses from Human Metagenomes Reveals Hidden Associations with Chronic Diseases.</title>
        <authorList>
            <person name="Tisza M.J."/>
            <person name="Buck C.B."/>
        </authorList>
    </citation>
    <scope>NUCLEOTIDE SEQUENCE</scope>
    <source>
        <strain evidence="1">CtoIO8</strain>
    </source>
</reference>
<accession>A0A8S5P1B9</accession>
<evidence type="ECO:0000313" key="1">
    <source>
        <dbReference type="EMBL" id="DAE00894.1"/>
    </source>
</evidence>